<evidence type="ECO:0000313" key="7">
    <source>
        <dbReference type="EMBL" id="KAK3265845.1"/>
    </source>
</evidence>
<comment type="function">
    <text evidence="5">Involved in nucleolar processing of pre-18S ribosomal RNA.</text>
</comment>
<feature type="region of interest" description="Disordered" evidence="6">
    <location>
        <begin position="1"/>
        <end position="30"/>
    </location>
</feature>
<sequence length="251" mass="29440">MSSAFKNAVKRKTHKERSQPSHRRKHGLLEKHKDYVLRARDYHEKEKRVKNLKEKAENRNPDEFYFAMEKQKTVDGIHQARQEEDSKHSQQELLLMKTQDMKYVQNKGVSDKKRAERLKESLHLIGDEPTNKHIVFVNDRQEAKSFDAAEHFDTAPELLSRTFNRPRRGQPQEKAAAMHAALGARGLTKTLERQRSKSYKEMADRAERAEKMISISQGMALQKDLMGKGRKRKMKASDGATVYRWKRERKK</sequence>
<evidence type="ECO:0000256" key="6">
    <source>
        <dbReference type="SAM" id="MobiDB-lite"/>
    </source>
</evidence>
<keyword evidence="4 5" id="KW-0539">Nucleus</keyword>
<evidence type="ECO:0000313" key="8">
    <source>
        <dbReference type="Proteomes" id="UP001190700"/>
    </source>
</evidence>
<dbReference type="PANTHER" id="PTHR12838:SF0">
    <property type="entry name" value="U3 SMALL NUCLEOLAR RNA-ASSOCIATED PROTEIN 11-RELATED"/>
    <property type="match status" value="1"/>
</dbReference>
<name>A0AAE0FUE3_9CHLO</name>
<dbReference type="AlphaFoldDB" id="A0AAE0FUE3"/>
<dbReference type="EMBL" id="LGRX02013659">
    <property type="protein sequence ID" value="KAK3265845.1"/>
    <property type="molecule type" value="Genomic_DNA"/>
</dbReference>
<feature type="region of interest" description="Disordered" evidence="6">
    <location>
        <begin position="225"/>
        <end position="251"/>
    </location>
</feature>
<dbReference type="PIRSF" id="PIRSF015952">
    <property type="entry name" value="U3snoRNP11"/>
    <property type="match status" value="1"/>
</dbReference>
<protein>
    <recommendedName>
        <fullName evidence="5">U3 small nucleolar RNA-associated protein 11</fullName>
        <shortName evidence="5">U3 snoRNA-associated protein 11</shortName>
    </recommendedName>
</protein>
<comment type="caution">
    <text evidence="7">The sequence shown here is derived from an EMBL/GenBank/DDBJ whole genome shotgun (WGS) entry which is preliminary data.</text>
</comment>
<feature type="compositionally biased region" description="Basic residues" evidence="6">
    <location>
        <begin position="8"/>
        <end position="26"/>
    </location>
</feature>
<comment type="subunit">
    <text evidence="5">Component of the ribosomal small subunit (SSU) processome.</text>
</comment>
<keyword evidence="3 5" id="KW-0698">rRNA processing</keyword>
<evidence type="ECO:0000256" key="1">
    <source>
        <dbReference type="ARBA" id="ARBA00004604"/>
    </source>
</evidence>
<reference evidence="7 8" key="1">
    <citation type="journal article" date="2015" name="Genome Biol. Evol.">
        <title>Comparative Genomics of a Bacterivorous Green Alga Reveals Evolutionary Causalities and Consequences of Phago-Mixotrophic Mode of Nutrition.</title>
        <authorList>
            <person name="Burns J.A."/>
            <person name="Paasch A."/>
            <person name="Narechania A."/>
            <person name="Kim E."/>
        </authorList>
    </citation>
    <scope>NUCLEOTIDE SEQUENCE [LARGE SCALE GENOMIC DNA]</scope>
    <source>
        <strain evidence="7 8">PLY_AMNH</strain>
    </source>
</reference>
<dbReference type="PANTHER" id="PTHR12838">
    <property type="entry name" value="U3 SMALL NUCLEOLAR RNA-ASSOCIATED PROTEIN 11"/>
    <property type="match status" value="1"/>
</dbReference>
<dbReference type="GO" id="GO:0032040">
    <property type="term" value="C:small-subunit processome"/>
    <property type="evidence" value="ECO:0007669"/>
    <property type="project" value="UniProtKB-UniRule"/>
</dbReference>
<comment type="subcellular location">
    <subcellularLocation>
        <location evidence="1 5">Nucleus</location>
        <location evidence="1 5">Nucleolus</location>
    </subcellularLocation>
</comment>
<dbReference type="Pfam" id="PF03998">
    <property type="entry name" value="Utp11"/>
    <property type="match status" value="1"/>
</dbReference>
<evidence type="ECO:0000256" key="4">
    <source>
        <dbReference type="ARBA" id="ARBA00023242"/>
    </source>
</evidence>
<evidence type="ECO:0000256" key="2">
    <source>
        <dbReference type="ARBA" id="ARBA00008105"/>
    </source>
</evidence>
<keyword evidence="8" id="KW-1185">Reference proteome</keyword>
<accession>A0AAE0FUE3</accession>
<evidence type="ECO:0000256" key="5">
    <source>
        <dbReference type="PIRNR" id="PIRNR015952"/>
    </source>
</evidence>
<proteinExistence type="inferred from homology"/>
<comment type="similarity">
    <text evidence="2 5">Belongs to the UTP11 family.</text>
</comment>
<dbReference type="Proteomes" id="UP001190700">
    <property type="component" value="Unassembled WGS sequence"/>
</dbReference>
<organism evidence="7 8">
    <name type="scientific">Cymbomonas tetramitiformis</name>
    <dbReference type="NCBI Taxonomy" id="36881"/>
    <lineage>
        <taxon>Eukaryota</taxon>
        <taxon>Viridiplantae</taxon>
        <taxon>Chlorophyta</taxon>
        <taxon>Pyramimonadophyceae</taxon>
        <taxon>Pyramimonadales</taxon>
        <taxon>Pyramimonadaceae</taxon>
        <taxon>Cymbomonas</taxon>
    </lineage>
</organism>
<gene>
    <name evidence="7" type="ORF">CYMTET_25498</name>
</gene>
<evidence type="ECO:0000256" key="3">
    <source>
        <dbReference type="ARBA" id="ARBA00022552"/>
    </source>
</evidence>
<dbReference type="InterPro" id="IPR007144">
    <property type="entry name" value="SSU_processome_Utp11"/>
</dbReference>
<dbReference type="GO" id="GO:0006364">
    <property type="term" value="P:rRNA processing"/>
    <property type="evidence" value="ECO:0007669"/>
    <property type="project" value="UniProtKB-UniRule"/>
</dbReference>